<evidence type="ECO:0000256" key="1">
    <source>
        <dbReference type="SAM" id="SignalP"/>
    </source>
</evidence>
<dbReference type="Gene3D" id="2.60.120.260">
    <property type="entry name" value="Galactose-binding domain-like"/>
    <property type="match status" value="2"/>
</dbReference>
<dbReference type="Pfam" id="PF01547">
    <property type="entry name" value="SBP_bac_1"/>
    <property type="match status" value="1"/>
</dbReference>
<dbReference type="PANTHER" id="PTHR43649">
    <property type="entry name" value="ARABINOSE-BINDING PROTEIN-RELATED"/>
    <property type="match status" value="1"/>
</dbReference>
<feature type="signal peptide" evidence="1">
    <location>
        <begin position="1"/>
        <end position="27"/>
    </location>
</feature>
<sequence length="988" mass="109125">MLTAGKPRLALVLAAALLLPAALTASAADGKEPPSRPAPASAALAAGEPRALVPYARSPGGADGRFAPFDPADPAAVVVTGPAYAAASDPAAVTVADGALHWSGADGSWVEWTVQAPADGLYRIGLVFDAADDREDGIGIGLQVNGRYPFREAEHVTFKREFVHETFPPKRDGFGNDVRPRSVEAEGWKEQYAADYGADPLPLRWELKKGANAVRLTGRGQPIAIRDVRLLPAAHTEKPETAGDGAAVGAGSDGAGGWYRLYEAEAIRRKSDASIQLQTADNAKATPPTDGLVRYNAIGGEQFRRSGEWVEWEFEVPESGEYEIGFKFMQSYINNVYVYRSVWIDGRMTEPSLGRQRFPYGTAWQTKRLEREDGSPLRVPLAKGKHTLRLTTAAYPVTPIREGIEAGIRQIADLEFAVRKVTGNFEKFSSGGGNADANRDWDLEAYIPDLRTRLTELADRMLELAGQMKTVTSGGTSDVELALRSAARELDGMADRPADIPNEMNRFASMQKNLSQWLYRLTDQSLALDSFWVAEPGAGLPRLLPNGLETAAYAVRSFFRTFTIDYDFRKDDPDAIDVWVNRNRDYASLIGRLAEETFTPATGIAVNVNIVPDPQLFVLGNAAGIRPDVALGVDQAMPVDFASRGALLDLSQFPDYPETAGAFHPGALRAFHYKGGDYALPEVQSFQVLAYRTDILKGLGLSPPDTWEELYRMLPNLQQNGYDFYLNPKDYQTFLYQNGAELYAPDGMSSALDTEEAYAGFRQWTEMFTLYQLPREVPSFFTHFRQGGIPIGVIDFNTYLQLQFAAPEIAGKWAIAPIPGTKRADGTVARWSGGGMQAAVAFGKTEKKAEAWAFLKWWASASTQERFGREVEALFGPEYRWNTANREAFGGLPWPAEHRKTIEEQMRWFKEAPQVPGGYFTARQMDFAWNGVVINRRNIRESLEKAVLDINREMVRKQTEFGLRDRLGGVKERLDVPSVREPPRDGGR</sequence>
<dbReference type="EMBL" id="QJVJ01000002">
    <property type="protein sequence ID" value="PYI56178.1"/>
    <property type="molecule type" value="Genomic_DNA"/>
</dbReference>
<dbReference type="InterPro" id="IPR050490">
    <property type="entry name" value="Bact_solute-bd_prot1"/>
</dbReference>
<protein>
    <recommendedName>
        <fullName evidence="4">ABC transporter substrate-binding protein</fullName>
    </recommendedName>
</protein>
<dbReference type="AlphaFoldDB" id="A0A2V5K9V0"/>
<gene>
    <name evidence="2" type="ORF">DLM86_04095</name>
</gene>
<name>A0A2V5K9V0_9BACL</name>
<dbReference type="Proteomes" id="UP000247476">
    <property type="component" value="Unassembled WGS sequence"/>
</dbReference>
<proteinExistence type="predicted"/>
<comment type="caution">
    <text evidence="2">The sequence shown here is derived from an EMBL/GenBank/DDBJ whole genome shotgun (WGS) entry which is preliminary data.</text>
</comment>
<accession>A0A2V5K9V0</accession>
<dbReference type="PANTHER" id="PTHR43649:SF27">
    <property type="entry name" value="EXTRACELLULAR SOLUTE-BINDING PROTEIN FAMILY 1"/>
    <property type="match status" value="1"/>
</dbReference>
<evidence type="ECO:0000313" key="2">
    <source>
        <dbReference type="EMBL" id="PYI56178.1"/>
    </source>
</evidence>
<keyword evidence="1" id="KW-0732">Signal</keyword>
<dbReference type="InterPro" id="IPR006059">
    <property type="entry name" value="SBP"/>
</dbReference>
<feature type="chain" id="PRO_5015928218" description="ABC transporter substrate-binding protein" evidence="1">
    <location>
        <begin position="28"/>
        <end position="988"/>
    </location>
</feature>
<dbReference type="OrthoDB" id="383574at2"/>
<organism evidence="2 3">
    <name type="scientific">Paenibacillus flagellatus</name>
    <dbReference type="NCBI Taxonomy" id="2211139"/>
    <lineage>
        <taxon>Bacteria</taxon>
        <taxon>Bacillati</taxon>
        <taxon>Bacillota</taxon>
        <taxon>Bacilli</taxon>
        <taxon>Bacillales</taxon>
        <taxon>Paenibacillaceae</taxon>
        <taxon>Paenibacillus</taxon>
    </lineage>
</organism>
<dbReference type="RefSeq" id="WP_110838707.1">
    <property type="nucleotide sequence ID" value="NZ_QJVJ01000002.1"/>
</dbReference>
<evidence type="ECO:0008006" key="4">
    <source>
        <dbReference type="Google" id="ProtNLM"/>
    </source>
</evidence>
<dbReference type="SUPFAM" id="SSF53850">
    <property type="entry name" value="Periplasmic binding protein-like II"/>
    <property type="match status" value="1"/>
</dbReference>
<keyword evidence="3" id="KW-1185">Reference proteome</keyword>
<dbReference type="Gene3D" id="3.40.190.10">
    <property type="entry name" value="Periplasmic binding protein-like II"/>
    <property type="match status" value="1"/>
</dbReference>
<reference evidence="2 3" key="1">
    <citation type="submission" date="2018-05" db="EMBL/GenBank/DDBJ databases">
        <title>Paenibacillus flagellatus sp. nov., isolated from selenium mineral soil.</title>
        <authorList>
            <person name="Dai X."/>
        </authorList>
    </citation>
    <scope>NUCLEOTIDE SEQUENCE [LARGE SCALE GENOMIC DNA]</scope>
    <source>
        <strain evidence="2 3">DXL2</strain>
    </source>
</reference>
<evidence type="ECO:0000313" key="3">
    <source>
        <dbReference type="Proteomes" id="UP000247476"/>
    </source>
</evidence>